<protein>
    <submittedName>
        <fullName evidence="5">ABC transporter ATP-binding protein</fullName>
    </submittedName>
</protein>
<evidence type="ECO:0000256" key="2">
    <source>
        <dbReference type="ARBA" id="ARBA00022741"/>
    </source>
</evidence>
<dbReference type="InterPro" id="IPR027417">
    <property type="entry name" value="P-loop_NTPase"/>
</dbReference>
<keyword evidence="3 5" id="KW-0067">ATP-binding</keyword>
<accession>A0ABU1FSK1</accession>
<evidence type="ECO:0000256" key="3">
    <source>
        <dbReference type="ARBA" id="ARBA00022840"/>
    </source>
</evidence>
<dbReference type="GO" id="GO:0005524">
    <property type="term" value="F:ATP binding"/>
    <property type="evidence" value="ECO:0007669"/>
    <property type="project" value="UniProtKB-KW"/>
</dbReference>
<dbReference type="EMBL" id="JAVKGT010000006">
    <property type="protein sequence ID" value="MDR5711202.1"/>
    <property type="molecule type" value="Genomic_DNA"/>
</dbReference>
<dbReference type="SMART" id="SM00382">
    <property type="entry name" value="AAA"/>
    <property type="match status" value="1"/>
</dbReference>
<keyword evidence="6" id="KW-1185">Reference proteome</keyword>
<comment type="caution">
    <text evidence="5">The sequence shown here is derived from an EMBL/GenBank/DDBJ whole genome shotgun (WGS) entry which is preliminary data.</text>
</comment>
<keyword evidence="1" id="KW-0813">Transport</keyword>
<dbReference type="RefSeq" id="WP_310536589.1">
    <property type="nucleotide sequence ID" value="NZ_JAVKGT010000006.1"/>
</dbReference>
<evidence type="ECO:0000313" key="5">
    <source>
        <dbReference type="EMBL" id="MDR5711202.1"/>
    </source>
</evidence>
<organism evidence="5 6">
    <name type="scientific">Nesterenkonia flava</name>
    <dbReference type="NCBI Taxonomy" id="469799"/>
    <lineage>
        <taxon>Bacteria</taxon>
        <taxon>Bacillati</taxon>
        <taxon>Actinomycetota</taxon>
        <taxon>Actinomycetes</taxon>
        <taxon>Micrococcales</taxon>
        <taxon>Micrococcaceae</taxon>
        <taxon>Nesterenkonia</taxon>
    </lineage>
</organism>
<reference evidence="6" key="1">
    <citation type="submission" date="2023-07" db="EMBL/GenBank/DDBJ databases">
        <title>Description of three actinobacteria isolated from air of manufacturing shop in a pharmaceutical factory.</title>
        <authorList>
            <person name="Zhang D.-F."/>
        </authorList>
    </citation>
    <scope>NUCLEOTIDE SEQUENCE [LARGE SCALE GENOMIC DNA]</scope>
    <source>
        <strain evidence="6">CCTCC AB 207010</strain>
    </source>
</reference>
<dbReference type="SUPFAM" id="SSF52540">
    <property type="entry name" value="P-loop containing nucleoside triphosphate hydrolases"/>
    <property type="match status" value="1"/>
</dbReference>
<sequence>MTVTSEATAEPLTAAPALAAVEVTKGFPHRRRGFQRVLGETSFSIREGEFVTIIGPSGSGKSTLLKLLAGLEAPDSGRVELAGEPVTAPSRRLGVVFQQHVLLPWLTAKQNVLFALEAHGGSDRSASERERLAEHWLELVQLSDAKDLKPGQLSGGMQQRVGIARAFALESEVLLMDEPLGALDALTRHTLQLQLLKLSEQEKRTFVLVTHDVDEALLLSDRILVLSQGPEAAVLKDVKVPFPRPRDRDAVESSSDYLALRRELLGLLTSGS</sequence>
<dbReference type="CDD" id="cd03293">
    <property type="entry name" value="ABC_NrtD_SsuB_transporters"/>
    <property type="match status" value="1"/>
</dbReference>
<keyword evidence="2" id="KW-0547">Nucleotide-binding</keyword>
<dbReference type="Gene3D" id="3.40.50.300">
    <property type="entry name" value="P-loop containing nucleotide triphosphate hydrolases"/>
    <property type="match status" value="1"/>
</dbReference>
<dbReference type="Pfam" id="PF00005">
    <property type="entry name" value="ABC_tran"/>
    <property type="match status" value="1"/>
</dbReference>
<dbReference type="InterPro" id="IPR003593">
    <property type="entry name" value="AAA+_ATPase"/>
</dbReference>
<dbReference type="PROSITE" id="PS50893">
    <property type="entry name" value="ABC_TRANSPORTER_2"/>
    <property type="match status" value="1"/>
</dbReference>
<dbReference type="InterPro" id="IPR017871">
    <property type="entry name" value="ABC_transporter-like_CS"/>
</dbReference>
<dbReference type="InterPro" id="IPR003439">
    <property type="entry name" value="ABC_transporter-like_ATP-bd"/>
</dbReference>
<feature type="domain" description="ABC transporter" evidence="4">
    <location>
        <begin position="18"/>
        <end position="253"/>
    </location>
</feature>
<dbReference type="PANTHER" id="PTHR42788:SF13">
    <property type="entry name" value="ALIPHATIC SULFONATES IMPORT ATP-BINDING PROTEIN SSUB"/>
    <property type="match status" value="1"/>
</dbReference>
<name>A0ABU1FSK1_9MICC</name>
<dbReference type="Proteomes" id="UP001260872">
    <property type="component" value="Unassembled WGS sequence"/>
</dbReference>
<proteinExistence type="predicted"/>
<evidence type="ECO:0000256" key="1">
    <source>
        <dbReference type="ARBA" id="ARBA00022448"/>
    </source>
</evidence>
<gene>
    <name evidence="5" type="ORF">RH857_03475</name>
</gene>
<evidence type="ECO:0000313" key="6">
    <source>
        <dbReference type="Proteomes" id="UP001260872"/>
    </source>
</evidence>
<dbReference type="InterPro" id="IPR050166">
    <property type="entry name" value="ABC_transporter_ATP-bind"/>
</dbReference>
<evidence type="ECO:0000259" key="4">
    <source>
        <dbReference type="PROSITE" id="PS50893"/>
    </source>
</evidence>
<dbReference type="PROSITE" id="PS00211">
    <property type="entry name" value="ABC_TRANSPORTER_1"/>
    <property type="match status" value="1"/>
</dbReference>
<dbReference type="PANTHER" id="PTHR42788">
    <property type="entry name" value="TAURINE IMPORT ATP-BINDING PROTEIN-RELATED"/>
    <property type="match status" value="1"/>
</dbReference>